<name>A0A974DHP5_XENLA</name>
<proteinExistence type="predicted"/>
<organism evidence="1 2">
    <name type="scientific">Xenopus laevis</name>
    <name type="common">African clawed frog</name>
    <dbReference type="NCBI Taxonomy" id="8355"/>
    <lineage>
        <taxon>Eukaryota</taxon>
        <taxon>Metazoa</taxon>
        <taxon>Chordata</taxon>
        <taxon>Craniata</taxon>
        <taxon>Vertebrata</taxon>
        <taxon>Euteleostomi</taxon>
        <taxon>Amphibia</taxon>
        <taxon>Batrachia</taxon>
        <taxon>Anura</taxon>
        <taxon>Pipoidea</taxon>
        <taxon>Pipidae</taxon>
        <taxon>Xenopodinae</taxon>
        <taxon>Xenopus</taxon>
        <taxon>Xenopus</taxon>
    </lineage>
</organism>
<dbReference type="EMBL" id="CM004469">
    <property type="protein sequence ID" value="OCT91260.1"/>
    <property type="molecule type" value="Genomic_DNA"/>
</dbReference>
<evidence type="ECO:0000313" key="2">
    <source>
        <dbReference type="Proteomes" id="UP000694892"/>
    </source>
</evidence>
<evidence type="ECO:0000313" key="1">
    <source>
        <dbReference type="EMBL" id="OCT91260.1"/>
    </source>
</evidence>
<sequence>MPYTGPSIGQCHLVTEPWNNHIQLCYQTHILVYRANSDLESNRNGSLIFTLLPSLRASERDEFGGLMGPVINTF</sequence>
<accession>A0A974DHP5</accession>
<reference evidence="2" key="1">
    <citation type="journal article" date="2016" name="Nature">
        <title>Genome evolution in the allotetraploid frog Xenopus laevis.</title>
        <authorList>
            <person name="Session A.M."/>
            <person name="Uno Y."/>
            <person name="Kwon T."/>
            <person name="Chapman J.A."/>
            <person name="Toyoda A."/>
            <person name="Takahashi S."/>
            <person name="Fukui A."/>
            <person name="Hikosaka A."/>
            <person name="Suzuki A."/>
            <person name="Kondo M."/>
            <person name="van Heeringen S.J."/>
            <person name="Quigley I."/>
            <person name="Heinz S."/>
            <person name="Ogino H."/>
            <person name="Ochi H."/>
            <person name="Hellsten U."/>
            <person name="Lyons J.B."/>
            <person name="Simakov O."/>
            <person name="Putnam N."/>
            <person name="Stites J."/>
            <person name="Kuroki Y."/>
            <person name="Tanaka T."/>
            <person name="Michiue T."/>
            <person name="Watanabe M."/>
            <person name="Bogdanovic O."/>
            <person name="Lister R."/>
            <person name="Georgiou G."/>
            <person name="Paranjpe S.S."/>
            <person name="van Kruijsbergen I."/>
            <person name="Shu S."/>
            <person name="Carlson J."/>
            <person name="Kinoshita T."/>
            <person name="Ohta Y."/>
            <person name="Mawaribuchi S."/>
            <person name="Jenkins J."/>
            <person name="Grimwood J."/>
            <person name="Schmutz J."/>
            <person name="Mitros T."/>
            <person name="Mozaffari S.V."/>
            <person name="Suzuki Y."/>
            <person name="Haramoto Y."/>
            <person name="Yamamoto T.S."/>
            <person name="Takagi C."/>
            <person name="Heald R."/>
            <person name="Miller K."/>
            <person name="Haudenschild C."/>
            <person name="Kitzman J."/>
            <person name="Nakayama T."/>
            <person name="Izutsu Y."/>
            <person name="Robert J."/>
            <person name="Fortriede J."/>
            <person name="Burns K."/>
            <person name="Lotay V."/>
            <person name="Karimi K."/>
            <person name="Yasuoka Y."/>
            <person name="Dichmann D.S."/>
            <person name="Flajnik M.F."/>
            <person name="Houston D.W."/>
            <person name="Shendure J."/>
            <person name="DuPasquier L."/>
            <person name="Vize P.D."/>
            <person name="Zorn A.M."/>
            <person name="Ito M."/>
            <person name="Marcotte E.M."/>
            <person name="Wallingford J.B."/>
            <person name="Ito Y."/>
            <person name="Asashima M."/>
            <person name="Ueno N."/>
            <person name="Matsuda Y."/>
            <person name="Veenstra G.J."/>
            <person name="Fujiyama A."/>
            <person name="Harland R.M."/>
            <person name="Taira M."/>
            <person name="Rokhsar D.S."/>
        </authorList>
    </citation>
    <scope>NUCLEOTIDE SEQUENCE [LARGE SCALE GENOMIC DNA]</scope>
    <source>
        <strain evidence="2">J</strain>
    </source>
</reference>
<dbReference type="AlphaFoldDB" id="A0A974DHP5"/>
<gene>
    <name evidence="1" type="ORF">XELAEV_18014311mg</name>
</gene>
<dbReference type="Proteomes" id="UP000694892">
    <property type="component" value="Chromosome 2S"/>
</dbReference>
<protein>
    <submittedName>
        <fullName evidence="1">Uncharacterized protein</fullName>
    </submittedName>
</protein>